<protein>
    <submittedName>
        <fullName evidence="2">Uncharacterized protein</fullName>
    </submittedName>
</protein>
<comment type="caution">
    <text evidence="2">The sequence shown here is derived from an EMBL/GenBank/DDBJ whole genome shotgun (WGS) entry which is preliminary data.</text>
</comment>
<keyword evidence="1" id="KW-0472">Membrane</keyword>
<dbReference type="RefSeq" id="WP_146302945.1">
    <property type="nucleotide sequence ID" value="NZ_JANXKU010000008.1"/>
</dbReference>
<dbReference type="Proteomes" id="UP000321659">
    <property type="component" value="Unassembled WGS sequence"/>
</dbReference>
<gene>
    <name evidence="2" type="ORF">LABALGLTS371_11990</name>
</gene>
<reference evidence="2 3" key="1">
    <citation type="submission" date="2019-04" db="EMBL/GenBank/DDBJ databases">
        <title>In vitro growth and metabolic characteristics of meat-borne Lactobacillus algidus strains.</title>
        <authorList>
            <person name="Sade E."/>
            <person name="Per J."/>
            <person name="Tytti H."/>
            <person name="Johanna B.K."/>
        </authorList>
    </citation>
    <scope>NUCLEOTIDE SEQUENCE [LARGE SCALE GENOMIC DNA]</scope>
    <source>
        <strain evidence="2 3">LTS37-1</strain>
    </source>
</reference>
<name>A0A5C6MCV4_9LACO</name>
<sequence>MTELTFFAIIMLLILIETYGLANTKYFWLGGIIPLLGTISIVLIMVKSEHIIFRDYIMAAVGILVLLVFWGQGHDRYTKRTLKEKNKMLSNDLSQK</sequence>
<evidence type="ECO:0000313" key="2">
    <source>
        <dbReference type="EMBL" id="TWW10701.1"/>
    </source>
</evidence>
<evidence type="ECO:0000313" key="3">
    <source>
        <dbReference type="Proteomes" id="UP000321659"/>
    </source>
</evidence>
<dbReference type="AlphaFoldDB" id="A0A5C6MCV4"/>
<feature type="transmembrane region" description="Helical" evidence="1">
    <location>
        <begin position="51"/>
        <end position="70"/>
    </location>
</feature>
<feature type="transmembrane region" description="Helical" evidence="1">
    <location>
        <begin position="6"/>
        <end position="22"/>
    </location>
</feature>
<proteinExistence type="predicted"/>
<dbReference type="EMBL" id="SRRQ01000009">
    <property type="protein sequence ID" value="TWW10701.1"/>
    <property type="molecule type" value="Genomic_DNA"/>
</dbReference>
<feature type="transmembrane region" description="Helical" evidence="1">
    <location>
        <begin position="27"/>
        <end position="45"/>
    </location>
</feature>
<evidence type="ECO:0000256" key="1">
    <source>
        <dbReference type="SAM" id="Phobius"/>
    </source>
</evidence>
<accession>A0A5C6MCV4</accession>
<keyword evidence="1" id="KW-0812">Transmembrane</keyword>
<organism evidence="2 3">
    <name type="scientific">Dellaglioa algida</name>
    <dbReference type="NCBI Taxonomy" id="105612"/>
    <lineage>
        <taxon>Bacteria</taxon>
        <taxon>Bacillati</taxon>
        <taxon>Bacillota</taxon>
        <taxon>Bacilli</taxon>
        <taxon>Lactobacillales</taxon>
        <taxon>Lactobacillaceae</taxon>
        <taxon>Dellaglioa</taxon>
    </lineage>
</organism>
<keyword evidence="1" id="KW-1133">Transmembrane helix</keyword>